<dbReference type="PANTHER" id="PTHR13778:SF47">
    <property type="entry name" value="LIPOPOLYSACCHARIDE 1,3-GALACTOSYLTRANSFERASE"/>
    <property type="match status" value="1"/>
</dbReference>
<dbReference type="Proteomes" id="UP000188946">
    <property type="component" value="Unassembled WGS sequence"/>
</dbReference>
<dbReference type="GO" id="GO:0046872">
    <property type="term" value="F:metal ion binding"/>
    <property type="evidence" value="ECO:0007669"/>
    <property type="project" value="UniProtKB-KW"/>
</dbReference>
<evidence type="ECO:0000313" key="6">
    <source>
        <dbReference type="EMBL" id="ONK30310.1"/>
    </source>
</evidence>
<evidence type="ECO:0000313" key="8">
    <source>
        <dbReference type="Proteomes" id="UP000188946"/>
    </source>
</evidence>
<accession>A0AB36JNK8</accession>
<comment type="caution">
    <text evidence="5">The sequence shown here is derived from an EMBL/GenBank/DDBJ whole genome shotgun (WGS) entry which is preliminary data.</text>
</comment>
<dbReference type="InterPro" id="IPR001173">
    <property type="entry name" value="Glyco_trans_2-like"/>
</dbReference>
<dbReference type="InterPro" id="IPR002495">
    <property type="entry name" value="Glyco_trans_8"/>
</dbReference>
<name>A0AB36JNK8_9STRE</name>
<sequence length="473" mass="54589">MKLAFCVTDSHIEYVVTIIESVRTFHPNVAVAILSSDLSEGSMSKLNQLRLEELRLYTELDIKRVSQLPLTLHHITIETYFRYFLPSIILDWDRVLYLDSDVLVSGNLSECWETDLSDVYMAGVSEIDIAQHYADYKQQIGFEVDALYVNAGVLLMNLAAMRRDHITELLLSETIRLKDQIQFQDQDVINIALKGRIAELSIKYNYTAEAMRQQRLLLDEVAIFHFNSAHIKPWVKWDKEWIGQVGDSIALWRKNYIEIMKRYGGVSVILAVHNQQATLRHTLHTLVNQLFHNIEIIIIDAGSDDDSSIICQEFCSRDSRILYEYQSSPSLNAAKERGLYLSSRPYVLFIDEGDFVFDEGIRVLHQFAEATQSDILIGAFARFQGGCFQFLSYAPYRLARKSLSAIAQEMQCSEMKGTYYTKVWGNLYKRTLLTGLHFLEEAQLHESFVWSAYRRAQNIQVLSQQVYVRRIDG</sequence>
<keyword evidence="1" id="KW-0328">Glycosyltransferase</keyword>
<evidence type="ECO:0000256" key="2">
    <source>
        <dbReference type="ARBA" id="ARBA00022679"/>
    </source>
</evidence>
<organism evidence="5 7">
    <name type="scientific">Streptococcus azizii</name>
    <dbReference type="NCBI Taxonomy" id="1579424"/>
    <lineage>
        <taxon>Bacteria</taxon>
        <taxon>Bacillati</taxon>
        <taxon>Bacillota</taxon>
        <taxon>Bacilli</taxon>
        <taxon>Lactobacillales</taxon>
        <taxon>Streptococcaceae</taxon>
        <taxon>Streptococcus</taxon>
    </lineage>
</organism>
<reference evidence="7 8" key="1">
    <citation type="submission" date="2016-12" db="EMBL/GenBank/DDBJ databases">
        <authorList>
            <person name="Gulvik C.A."/>
        </authorList>
    </citation>
    <scope>NUCLEOTIDE SEQUENCE [LARGE SCALE GENOMIC DNA]</scope>
    <source>
        <strain evidence="6 8">12-5202</strain>
        <strain evidence="5 7">12-5291</strain>
    </source>
</reference>
<dbReference type="GO" id="GO:0016757">
    <property type="term" value="F:glycosyltransferase activity"/>
    <property type="evidence" value="ECO:0007669"/>
    <property type="project" value="UniProtKB-KW"/>
</dbReference>
<keyword evidence="2" id="KW-0808">Transferase</keyword>
<evidence type="ECO:0000256" key="3">
    <source>
        <dbReference type="ARBA" id="ARBA00022723"/>
    </source>
</evidence>
<evidence type="ECO:0000313" key="5">
    <source>
        <dbReference type="EMBL" id="ONK28625.1"/>
    </source>
</evidence>
<dbReference type="RefSeq" id="WP_076995697.1">
    <property type="nucleotide sequence ID" value="NZ_MSPR01000004.1"/>
</dbReference>
<dbReference type="SUPFAM" id="SSF53448">
    <property type="entry name" value="Nucleotide-diphospho-sugar transferases"/>
    <property type="match status" value="2"/>
</dbReference>
<dbReference type="PANTHER" id="PTHR13778">
    <property type="entry name" value="GLYCOSYLTRANSFERASE 8 DOMAIN-CONTAINING PROTEIN"/>
    <property type="match status" value="1"/>
</dbReference>
<dbReference type="Proteomes" id="UP000188600">
    <property type="component" value="Unassembled WGS sequence"/>
</dbReference>
<dbReference type="EMBL" id="MSPT01000004">
    <property type="protein sequence ID" value="ONK28625.1"/>
    <property type="molecule type" value="Genomic_DNA"/>
</dbReference>
<dbReference type="Gene3D" id="3.90.550.10">
    <property type="entry name" value="Spore Coat Polysaccharide Biosynthesis Protein SpsA, Chain A"/>
    <property type="match status" value="2"/>
</dbReference>
<dbReference type="CDD" id="cd00761">
    <property type="entry name" value="Glyco_tranf_GTA_type"/>
    <property type="match status" value="1"/>
</dbReference>
<protein>
    <recommendedName>
        <fullName evidence="4">Glycosyltransferase 2-like domain-containing protein</fullName>
    </recommendedName>
</protein>
<dbReference type="EMBL" id="MSPR01000004">
    <property type="protein sequence ID" value="ONK30310.1"/>
    <property type="molecule type" value="Genomic_DNA"/>
</dbReference>
<keyword evidence="3" id="KW-0479">Metal-binding</keyword>
<evidence type="ECO:0000259" key="4">
    <source>
        <dbReference type="Pfam" id="PF00535"/>
    </source>
</evidence>
<feature type="domain" description="Glycosyltransferase 2-like" evidence="4">
    <location>
        <begin position="267"/>
        <end position="390"/>
    </location>
</feature>
<keyword evidence="8" id="KW-1185">Reference proteome</keyword>
<dbReference type="AlphaFoldDB" id="A0AB36JNK8"/>
<dbReference type="Pfam" id="PF01501">
    <property type="entry name" value="Glyco_transf_8"/>
    <property type="match status" value="1"/>
</dbReference>
<proteinExistence type="predicted"/>
<dbReference type="Pfam" id="PF00535">
    <property type="entry name" value="Glycos_transf_2"/>
    <property type="match status" value="1"/>
</dbReference>
<evidence type="ECO:0000313" key="7">
    <source>
        <dbReference type="Proteomes" id="UP000188600"/>
    </source>
</evidence>
<dbReference type="InterPro" id="IPR050748">
    <property type="entry name" value="Glycosyltrans_8_dom-fam"/>
</dbReference>
<dbReference type="InterPro" id="IPR029044">
    <property type="entry name" value="Nucleotide-diphossugar_trans"/>
</dbReference>
<evidence type="ECO:0000256" key="1">
    <source>
        <dbReference type="ARBA" id="ARBA00022676"/>
    </source>
</evidence>
<dbReference type="CDD" id="cd04194">
    <property type="entry name" value="GT8_A4GalT_like"/>
    <property type="match status" value="1"/>
</dbReference>
<gene>
    <name evidence="6" type="ORF">BVE84_03440</name>
    <name evidence="5" type="ORF">BVE86_02720</name>
</gene>